<accession>A0AA43Z9A1</accession>
<protein>
    <submittedName>
        <fullName evidence="2">Uncharacterized protein</fullName>
    </submittedName>
</protein>
<dbReference type="Pfam" id="PF20336">
    <property type="entry name" value="DUF6631"/>
    <property type="match status" value="1"/>
</dbReference>
<gene>
    <name evidence="2" type="ORF">HA520_14970</name>
</gene>
<dbReference type="RefSeq" id="WP_165893249.1">
    <property type="nucleotide sequence ID" value="NZ_JAAPAP010000011.1"/>
</dbReference>
<sequence>MSSGADDLEVLHPERLLTIAGRGITVREYGFVEGLRLLRIAEPIVAGLQSGMGSGVPAFESIMGVIAEHAGVAVQLMAAAADVEVEWIESLSQDDGQLLLMVWWSVNGPFYLRTAATRAVVAARAGATSTPPSSAPATEAQPTSAG</sequence>
<evidence type="ECO:0000313" key="3">
    <source>
        <dbReference type="Proteomes" id="UP000736384"/>
    </source>
</evidence>
<dbReference type="AlphaFoldDB" id="A0AA43Z9A1"/>
<dbReference type="InterPro" id="IPR046583">
    <property type="entry name" value="DUF6631"/>
</dbReference>
<comment type="caution">
    <text evidence="2">The sequence shown here is derived from an EMBL/GenBank/DDBJ whole genome shotgun (WGS) entry which is preliminary data.</text>
</comment>
<feature type="region of interest" description="Disordered" evidence="1">
    <location>
        <begin position="127"/>
        <end position="146"/>
    </location>
</feature>
<organism evidence="2 3">
    <name type="scientific">Azotobacter chroococcum</name>
    <dbReference type="NCBI Taxonomy" id="353"/>
    <lineage>
        <taxon>Bacteria</taxon>
        <taxon>Pseudomonadati</taxon>
        <taxon>Pseudomonadota</taxon>
        <taxon>Gammaproteobacteria</taxon>
        <taxon>Pseudomonadales</taxon>
        <taxon>Pseudomonadaceae</taxon>
        <taxon>Azotobacter</taxon>
    </lineage>
</organism>
<dbReference type="Proteomes" id="UP000736384">
    <property type="component" value="Unassembled WGS sequence"/>
</dbReference>
<name>A0AA43Z9A1_9GAMM</name>
<proteinExistence type="predicted"/>
<evidence type="ECO:0000313" key="2">
    <source>
        <dbReference type="EMBL" id="NHN78564.1"/>
    </source>
</evidence>
<evidence type="ECO:0000256" key="1">
    <source>
        <dbReference type="SAM" id="MobiDB-lite"/>
    </source>
</evidence>
<reference evidence="2" key="1">
    <citation type="submission" date="2020-03" db="EMBL/GenBank/DDBJ databases">
        <title>Genome assembly of Azotobacter chroococcum W5.</title>
        <authorList>
            <person name="Kannepalli A."/>
        </authorList>
    </citation>
    <scope>NUCLEOTIDE SEQUENCE</scope>
    <source>
        <strain evidence="2">W5</strain>
    </source>
</reference>
<dbReference type="EMBL" id="JAAPAP010000011">
    <property type="protein sequence ID" value="NHN78564.1"/>
    <property type="molecule type" value="Genomic_DNA"/>
</dbReference>